<dbReference type="EMBL" id="SRRH01001210">
    <property type="protein sequence ID" value="KAG6282249.1"/>
    <property type="molecule type" value="Genomic_DNA"/>
</dbReference>
<reference evidence="1 2" key="1">
    <citation type="journal article" date="2020" name="bioRxiv">
        <title>Whole genome comparisons of ergot fungi reveals the divergence and evolution of species within the genus Claviceps are the result of varying mechanisms driving genome evolution and host range expansion.</title>
        <authorList>
            <person name="Wyka S.A."/>
            <person name="Mondo S.J."/>
            <person name="Liu M."/>
            <person name="Dettman J."/>
            <person name="Nalam V."/>
            <person name="Broders K.D."/>
        </authorList>
    </citation>
    <scope>NUCLEOTIDE SEQUENCE [LARGE SCALE GENOMIC DNA]</scope>
    <source>
        <strain evidence="1 2">Clav52</strain>
    </source>
</reference>
<organism evidence="1 2">
    <name type="scientific">Claviceps aff. purpurea</name>
    <dbReference type="NCBI Taxonomy" id="1967640"/>
    <lineage>
        <taxon>Eukaryota</taxon>
        <taxon>Fungi</taxon>
        <taxon>Dikarya</taxon>
        <taxon>Ascomycota</taxon>
        <taxon>Pezizomycotina</taxon>
        <taxon>Sordariomycetes</taxon>
        <taxon>Hypocreomycetidae</taxon>
        <taxon>Hypocreales</taxon>
        <taxon>Clavicipitaceae</taxon>
        <taxon>Claviceps</taxon>
    </lineage>
</organism>
<proteinExistence type="predicted"/>
<protein>
    <submittedName>
        <fullName evidence="1">Uncharacterized protein</fullName>
    </submittedName>
</protein>
<keyword evidence="2" id="KW-1185">Reference proteome</keyword>
<evidence type="ECO:0000313" key="2">
    <source>
        <dbReference type="Proteomes" id="UP000707071"/>
    </source>
</evidence>
<feature type="non-terminal residue" evidence="1">
    <location>
        <position position="1"/>
    </location>
</feature>
<evidence type="ECO:0000313" key="1">
    <source>
        <dbReference type="EMBL" id="KAG6282249.1"/>
    </source>
</evidence>
<gene>
    <name evidence="1" type="ORF">E4U09_000746</name>
</gene>
<dbReference type="Proteomes" id="UP000707071">
    <property type="component" value="Unassembled WGS sequence"/>
</dbReference>
<accession>A0A9P7QAT8</accession>
<dbReference type="AlphaFoldDB" id="A0A9P7QAT8"/>
<sequence>VLRSIFQYMRFFLSERDQYRTILRAFTLHYSRPPGTLCGFARLFELSFEGTEKRYRANGDNGLDLALCGSITCLEK</sequence>
<comment type="caution">
    <text evidence="1">The sequence shown here is derived from an EMBL/GenBank/DDBJ whole genome shotgun (WGS) entry which is preliminary data.</text>
</comment>
<name>A0A9P7QAT8_9HYPO</name>